<dbReference type="EMBL" id="CP064981">
    <property type="protein sequence ID" value="QQR93054.1"/>
    <property type="molecule type" value="Genomic_DNA"/>
</dbReference>
<dbReference type="SUPFAM" id="SSF46785">
    <property type="entry name" value="Winged helix' DNA-binding domain"/>
    <property type="match status" value="1"/>
</dbReference>
<proteinExistence type="predicted"/>
<dbReference type="Proteomes" id="UP000596004">
    <property type="component" value="Chromosome"/>
</dbReference>
<dbReference type="InterPro" id="IPR011991">
    <property type="entry name" value="ArsR-like_HTH"/>
</dbReference>
<dbReference type="CDD" id="cd00090">
    <property type="entry name" value="HTH_ARSR"/>
    <property type="match status" value="1"/>
</dbReference>
<dbReference type="InterPro" id="IPR036388">
    <property type="entry name" value="WH-like_DNA-bd_sf"/>
</dbReference>
<dbReference type="AlphaFoldDB" id="A0A7T9DKL1"/>
<organism evidence="1">
    <name type="scientific">Candidatus Iainarchaeum sp</name>
    <dbReference type="NCBI Taxonomy" id="3101447"/>
    <lineage>
        <taxon>Archaea</taxon>
        <taxon>Candidatus Iainarchaeota</taxon>
        <taxon>Candidatus Iainarchaeia</taxon>
        <taxon>Candidatus Iainarchaeales</taxon>
        <taxon>Candidatus Iainarchaeaceae</taxon>
        <taxon>Candidatus Iainarchaeum</taxon>
    </lineage>
</organism>
<evidence type="ECO:0000313" key="1">
    <source>
        <dbReference type="EMBL" id="QQR93054.1"/>
    </source>
</evidence>
<name>A0A7T9DKL1_9ARCH</name>
<gene>
    <name evidence="1" type="ORF">IPJ89_02320</name>
</gene>
<reference evidence="1" key="1">
    <citation type="submission" date="2020-11" db="EMBL/GenBank/DDBJ databases">
        <title>Connecting structure to function with the recovery of over 1000 high-quality activated sludge metagenome-assembled genomes encoding full-length rRNA genes using long-read sequencing.</title>
        <authorList>
            <person name="Singleton C.M."/>
            <person name="Petriglieri F."/>
            <person name="Kristensen J.M."/>
            <person name="Kirkegaard R.H."/>
            <person name="Michaelsen T.Y."/>
            <person name="Andersen M.H."/>
            <person name="Karst S.M."/>
            <person name="Dueholm M.S."/>
            <person name="Nielsen P.H."/>
            <person name="Albertsen M."/>
        </authorList>
    </citation>
    <scope>NUCLEOTIDE SEQUENCE</scope>
    <source>
        <strain evidence="1">Fred_18-Q3-R57-64_BAT3C.431</strain>
    </source>
</reference>
<dbReference type="Gene3D" id="1.10.10.10">
    <property type="entry name" value="Winged helix-like DNA-binding domain superfamily/Winged helix DNA-binding domain"/>
    <property type="match status" value="1"/>
</dbReference>
<dbReference type="InterPro" id="IPR036390">
    <property type="entry name" value="WH_DNA-bd_sf"/>
</dbReference>
<sequence length="112" mass="12587">MHPASPGFDRRFLRALRLTFLASRGGAMRARIVFLLLETPMHVQAIANALQIDYKTALYHIERMQKEGWILRDGTGYGVTYKTTFTPEQRAAFHALAGEMGQSLKSMGKGDE</sequence>
<protein>
    <submittedName>
        <fullName evidence="1">Winged helix-turn-helix transcriptional regulator</fullName>
    </submittedName>
</protein>
<accession>A0A7T9DKL1</accession>